<dbReference type="Proteomes" id="UP000490939">
    <property type="component" value="Unassembled WGS sequence"/>
</dbReference>
<gene>
    <name evidence="2" type="ORF">EG327_007615</name>
</gene>
<dbReference type="AlphaFoldDB" id="A0A8H3ZB01"/>
<name>A0A8H3ZB01_VENIN</name>
<proteinExistence type="predicted"/>
<feature type="compositionally biased region" description="Low complexity" evidence="1">
    <location>
        <begin position="24"/>
        <end position="49"/>
    </location>
</feature>
<comment type="caution">
    <text evidence="2">The sequence shown here is derived from an EMBL/GenBank/DDBJ whole genome shotgun (WGS) entry which is preliminary data.</text>
</comment>
<protein>
    <submittedName>
        <fullName evidence="2">Uncharacterized protein</fullName>
    </submittedName>
</protein>
<dbReference type="EMBL" id="WNWR01000046">
    <property type="protein sequence ID" value="KAE9992845.1"/>
    <property type="molecule type" value="Genomic_DNA"/>
</dbReference>
<evidence type="ECO:0000313" key="3">
    <source>
        <dbReference type="Proteomes" id="UP000490939"/>
    </source>
</evidence>
<keyword evidence="3" id="KW-1185">Reference proteome</keyword>
<organism evidence="2 3">
    <name type="scientific">Venturia inaequalis</name>
    <name type="common">Apple scab fungus</name>
    <dbReference type="NCBI Taxonomy" id="5025"/>
    <lineage>
        <taxon>Eukaryota</taxon>
        <taxon>Fungi</taxon>
        <taxon>Dikarya</taxon>
        <taxon>Ascomycota</taxon>
        <taxon>Pezizomycotina</taxon>
        <taxon>Dothideomycetes</taxon>
        <taxon>Pleosporomycetidae</taxon>
        <taxon>Venturiales</taxon>
        <taxon>Venturiaceae</taxon>
        <taxon>Venturia</taxon>
    </lineage>
</organism>
<reference evidence="2 3" key="1">
    <citation type="submission" date="2019-07" db="EMBL/GenBank/DDBJ databases">
        <title>Venturia inaequalis Genome Resource.</title>
        <authorList>
            <person name="Lichtner F.J."/>
        </authorList>
    </citation>
    <scope>NUCLEOTIDE SEQUENCE [LARGE SCALE GENOMIC DNA]</scope>
    <source>
        <strain evidence="2 3">DMI_063113</strain>
    </source>
</reference>
<feature type="region of interest" description="Disordered" evidence="1">
    <location>
        <begin position="24"/>
        <end position="62"/>
    </location>
</feature>
<feature type="compositionally biased region" description="Pro residues" evidence="1">
    <location>
        <begin position="50"/>
        <end position="59"/>
    </location>
</feature>
<accession>A0A8H3ZB01</accession>
<sequence length="265" mass="28922">MTVDMGCTSSKPAHQEQALAARAIAALPTSSSTSSTSSFTITQEVQQQQQPPPPHPASFPPLSDSPFLLLPRELRQKILFLTLDLRAEIHASATRRTIHTFVSTPGLLGCGGRMVCQDVVIGQFNPTPVRAWANTLRRVCTVLGEEMKFVEAGWRKIGREEEFELGNLSINDSRRNPGPGASIGSTDPFHFHGSELGNLSINDSRRNPGPGASIGSTDLFHFLGSQLDEIPLTTPAVTQAQEHPNARQLSNRHIWTMWRGVGEVL</sequence>
<evidence type="ECO:0000256" key="1">
    <source>
        <dbReference type="SAM" id="MobiDB-lite"/>
    </source>
</evidence>
<evidence type="ECO:0000313" key="2">
    <source>
        <dbReference type="EMBL" id="KAE9992845.1"/>
    </source>
</evidence>